<dbReference type="EMBL" id="PVNE01000034">
    <property type="protein sequence ID" value="PRX38880.1"/>
    <property type="molecule type" value="Genomic_DNA"/>
</dbReference>
<dbReference type="RefSeq" id="WP_106346551.1">
    <property type="nucleotide sequence ID" value="NZ_PVNE01000034.1"/>
</dbReference>
<dbReference type="OrthoDB" id="2865544at2"/>
<organism evidence="1 2">
    <name type="scientific">Planifilum fimeticola</name>
    <dbReference type="NCBI Taxonomy" id="201975"/>
    <lineage>
        <taxon>Bacteria</taxon>
        <taxon>Bacillati</taxon>
        <taxon>Bacillota</taxon>
        <taxon>Bacilli</taxon>
        <taxon>Bacillales</taxon>
        <taxon>Thermoactinomycetaceae</taxon>
        <taxon>Planifilum</taxon>
    </lineage>
</organism>
<name>A0A2T0LAP8_9BACL</name>
<proteinExistence type="predicted"/>
<dbReference type="AlphaFoldDB" id="A0A2T0LAP8"/>
<dbReference type="Pfam" id="PF14137">
    <property type="entry name" value="DUF4304"/>
    <property type="match status" value="1"/>
</dbReference>
<dbReference type="Proteomes" id="UP000237797">
    <property type="component" value="Unassembled WGS sequence"/>
</dbReference>
<accession>A0A2T0LAP8</accession>
<comment type="caution">
    <text evidence="1">The sequence shown here is derived from an EMBL/GenBank/DDBJ whole genome shotgun (WGS) entry which is preliminary data.</text>
</comment>
<gene>
    <name evidence="1" type="ORF">CLV97_13422</name>
</gene>
<dbReference type="InterPro" id="IPR025412">
    <property type="entry name" value="DUF4304"/>
</dbReference>
<reference evidence="1 2" key="1">
    <citation type="submission" date="2018-03" db="EMBL/GenBank/DDBJ databases">
        <title>Genomic Encyclopedia of Archaeal and Bacterial Type Strains, Phase II (KMG-II): from individual species to whole genera.</title>
        <authorList>
            <person name="Goeker M."/>
        </authorList>
    </citation>
    <scope>NUCLEOTIDE SEQUENCE [LARGE SCALE GENOMIC DNA]</scope>
    <source>
        <strain evidence="1 2">DSM 44946</strain>
    </source>
</reference>
<evidence type="ECO:0000313" key="1">
    <source>
        <dbReference type="EMBL" id="PRX38880.1"/>
    </source>
</evidence>
<protein>
    <submittedName>
        <fullName evidence="1">Uncharacterized protein DUF4304</fullName>
    </submittedName>
</protein>
<evidence type="ECO:0000313" key="2">
    <source>
        <dbReference type="Proteomes" id="UP000237797"/>
    </source>
</evidence>
<sequence>MELRERLKLLIRNTIHPTLKERGFKKRNHHFYRPLADVGWTFQVQSSKYNTRDFLQFTLNMGIYVPQWARLTGQTVSDFPKEYQSLWRERVRGDHWYELTPGTELAALRREIARDLQEQVIPFFERLSGLPPLLEEMLEAYRMGRLSVYAGKDIAILLTLSNRREEAADLLKRVAAYCREDDTVIDHIRQHRFQRLKELADKLGISL</sequence>
<keyword evidence="2" id="KW-1185">Reference proteome</keyword>